<feature type="transmembrane region" description="Helical" evidence="1">
    <location>
        <begin position="241"/>
        <end position="259"/>
    </location>
</feature>
<name>A0A0D1ZQB3_9EURO</name>
<dbReference type="RefSeq" id="XP_016235178.1">
    <property type="nucleotide sequence ID" value="XM_016382076.1"/>
</dbReference>
<dbReference type="HOGENOM" id="CLU_043687_1_1_1"/>
<proteinExistence type="predicted"/>
<dbReference type="STRING" id="91928.A0A0D1ZQB3"/>
<evidence type="ECO:0000313" key="3">
    <source>
        <dbReference type="Proteomes" id="UP000053328"/>
    </source>
</evidence>
<keyword evidence="1" id="KW-1133">Transmembrane helix</keyword>
<evidence type="ECO:0000256" key="1">
    <source>
        <dbReference type="SAM" id="Phobius"/>
    </source>
</evidence>
<keyword evidence="3" id="KW-1185">Reference proteome</keyword>
<reference evidence="2 3" key="1">
    <citation type="submission" date="2015-01" db="EMBL/GenBank/DDBJ databases">
        <title>The Genome Sequence of Exophiala spinifera CBS89968.</title>
        <authorList>
            <consortium name="The Broad Institute Genomics Platform"/>
            <person name="Cuomo C."/>
            <person name="de Hoog S."/>
            <person name="Gorbushina A."/>
            <person name="Stielow B."/>
            <person name="Teixiera M."/>
            <person name="Abouelleil A."/>
            <person name="Chapman S.B."/>
            <person name="Priest M."/>
            <person name="Young S.K."/>
            <person name="Wortman J."/>
            <person name="Nusbaum C."/>
            <person name="Birren B."/>
        </authorList>
    </citation>
    <scope>NUCLEOTIDE SEQUENCE [LARGE SCALE GENOMIC DNA]</scope>
    <source>
        <strain evidence="2 3">CBS 89968</strain>
    </source>
</reference>
<dbReference type="PANTHER" id="PTHR34414:SF1">
    <property type="entry name" value="SUBTILISIN-LIKE SERINE PROTEASE"/>
    <property type="match status" value="1"/>
</dbReference>
<dbReference type="EMBL" id="KN847496">
    <property type="protein sequence ID" value="KIW14962.1"/>
    <property type="molecule type" value="Genomic_DNA"/>
</dbReference>
<accession>A0A0D1ZQB3</accession>
<dbReference type="GeneID" id="27334832"/>
<dbReference type="InterPro" id="IPR046536">
    <property type="entry name" value="DUF6601"/>
</dbReference>
<gene>
    <name evidence="2" type="ORF">PV08_07749</name>
</gene>
<evidence type="ECO:0000313" key="2">
    <source>
        <dbReference type="EMBL" id="KIW14962.1"/>
    </source>
</evidence>
<keyword evidence="1" id="KW-0812">Transmembrane</keyword>
<dbReference type="VEuPathDB" id="FungiDB:PV08_07749"/>
<protein>
    <recommendedName>
        <fullName evidence="4">Subtilisin-like serine protease</fullName>
    </recommendedName>
</protein>
<dbReference type="Pfam" id="PF20246">
    <property type="entry name" value="DUF6601"/>
    <property type="match status" value="1"/>
</dbReference>
<dbReference type="AlphaFoldDB" id="A0A0D1ZQB3"/>
<feature type="transmembrane region" description="Helical" evidence="1">
    <location>
        <begin position="279"/>
        <end position="302"/>
    </location>
</feature>
<keyword evidence="1" id="KW-0472">Membrane</keyword>
<dbReference type="PANTHER" id="PTHR34414">
    <property type="entry name" value="HET DOMAIN-CONTAINING PROTEIN-RELATED"/>
    <property type="match status" value="1"/>
</dbReference>
<organism evidence="2 3">
    <name type="scientific">Exophiala spinifera</name>
    <dbReference type="NCBI Taxonomy" id="91928"/>
    <lineage>
        <taxon>Eukaryota</taxon>
        <taxon>Fungi</taxon>
        <taxon>Dikarya</taxon>
        <taxon>Ascomycota</taxon>
        <taxon>Pezizomycotina</taxon>
        <taxon>Eurotiomycetes</taxon>
        <taxon>Chaetothyriomycetidae</taxon>
        <taxon>Chaetothyriales</taxon>
        <taxon>Herpotrichiellaceae</taxon>
        <taxon>Exophiala</taxon>
    </lineage>
</organism>
<dbReference type="OrthoDB" id="5086500at2759"/>
<dbReference type="Proteomes" id="UP000053328">
    <property type="component" value="Unassembled WGS sequence"/>
</dbReference>
<sequence length="326" mass="37398">MIKNSQIAPAPPFSKEHQLCSELADSSPVETTSRVPGHPSIVLPNTDSLSTFLCNELWAADLEAAAGRLWILTTPSGRSVHSLNKQKVLGREIVVTEDPRLHLLWINNRIFIKPLPSYLTSYSFWTTALAAQPLSPLAEKSSHIRRAAIGFLRTYRLLIQHESDLVIAQRDDLRLVQSHLRWSEVSIFLADLEHIEDEHVSARYHYGEIRLSRLNLYAPLLFRRYIYEYIPMQYGEYFTRLYGPILFVFAAISTCLNTMQVALAADSGQEFLSEHVWRIFYWFSIVTLLITVVVGSFLVLLWTGTVANEWKFTLKHRQKVKGHKMS</sequence>
<evidence type="ECO:0008006" key="4">
    <source>
        <dbReference type="Google" id="ProtNLM"/>
    </source>
</evidence>